<dbReference type="SUPFAM" id="SSF53756">
    <property type="entry name" value="UDP-Glycosyltransferase/glycogen phosphorylase"/>
    <property type="match status" value="1"/>
</dbReference>
<dbReference type="Proteomes" id="UP001142592">
    <property type="component" value="Unassembled WGS sequence"/>
</dbReference>
<dbReference type="InterPro" id="IPR055259">
    <property type="entry name" value="YkvP/CgeB_Glyco_trans-like"/>
</dbReference>
<feature type="domain" description="Spore protein YkvP/CgeB glycosyl transferase-like" evidence="1">
    <location>
        <begin position="257"/>
        <end position="400"/>
    </location>
</feature>
<dbReference type="EMBL" id="JAPJUH010000001">
    <property type="protein sequence ID" value="MCX3263648.1"/>
    <property type="molecule type" value="Genomic_DNA"/>
</dbReference>
<accession>A0A9X3D9U7</accession>
<gene>
    <name evidence="2" type="ORF">OQZ29_02770</name>
</gene>
<evidence type="ECO:0000313" key="3">
    <source>
        <dbReference type="Proteomes" id="UP001142592"/>
    </source>
</evidence>
<name>A0A9X3D9U7_9SPHI</name>
<dbReference type="Gene3D" id="3.40.50.2000">
    <property type="entry name" value="Glycogen Phosphorylase B"/>
    <property type="match status" value="1"/>
</dbReference>
<organism evidence="2 3">
    <name type="scientific">Pedobacter agri</name>
    <dbReference type="NCBI Taxonomy" id="454586"/>
    <lineage>
        <taxon>Bacteria</taxon>
        <taxon>Pseudomonadati</taxon>
        <taxon>Bacteroidota</taxon>
        <taxon>Sphingobacteriia</taxon>
        <taxon>Sphingobacteriales</taxon>
        <taxon>Sphingobacteriaceae</taxon>
        <taxon>Pedobacter</taxon>
    </lineage>
</organism>
<sequence>MGNPQLKKICLITPGHLATNPRLVKEASALLEAGYQVHVIFTQYMDYLLVDDEKILNTYTNLTYDKLNWTRNNALRRIYSGAVQKICKWLSRLLPKNNLIHKLILNRNYFWQYRKAVSAKASMYISHNLGALPVAADAAKKNRAKCGFDAEDFHRNEVSNVPNDFQVKLKTFIDDKYLKEVDYLTCASPLISKAYKTLYLQLYPIVINNVFELKHQSQIKLNQNKGLKLFWFSQTIGKNRGLEEVILALNLIDNPLIELHLLGYLDQNENGYFNNLANFSINYHQPISNSDIFKLASQFDIGLALERKQPLNRDICLTNKIFTYLISGLAIIASNTQAQQLFLKENEAIGKVYPIGNTTELSKIIVELLNNKDLLNTYKANAYKLAQTKYNWEMESKQFIDIVEKTLNN</sequence>
<dbReference type="AlphaFoldDB" id="A0A9X3D9U7"/>
<reference evidence="2" key="1">
    <citation type="submission" date="2022-11" db="EMBL/GenBank/DDBJ databases">
        <authorList>
            <person name="Graham C."/>
            <person name="Newman J.D."/>
        </authorList>
    </citation>
    <scope>NUCLEOTIDE SEQUENCE</scope>
    <source>
        <strain evidence="2">DSM 19486</strain>
    </source>
</reference>
<evidence type="ECO:0000259" key="1">
    <source>
        <dbReference type="Pfam" id="PF13524"/>
    </source>
</evidence>
<protein>
    <recommendedName>
        <fullName evidence="1">Spore protein YkvP/CgeB glycosyl transferase-like domain-containing protein</fullName>
    </recommendedName>
</protein>
<proteinExistence type="predicted"/>
<dbReference type="RefSeq" id="WP_010600752.1">
    <property type="nucleotide sequence ID" value="NZ_JAPJUH010000001.1"/>
</dbReference>
<evidence type="ECO:0000313" key="2">
    <source>
        <dbReference type="EMBL" id="MCX3263648.1"/>
    </source>
</evidence>
<comment type="caution">
    <text evidence="2">The sequence shown here is derived from an EMBL/GenBank/DDBJ whole genome shotgun (WGS) entry which is preliminary data.</text>
</comment>
<dbReference type="Pfam" id="PF13524">
    <property type="entry name" value="Glyco_trans_1_2"/>
    <property type="match status" value="1"/>
</dbReference>
<keyword evidence="3" id="KW-1185">Reference proteome</keyword>